<reference evidence="1" key="1">
    <citation type="submission" date="2015-12" db="EMBL/GenBank/DDBJ databases">
        <title>Gene expression during late stages of embryo sac development: a critical building block for successful pollen-pistil interactions.</title>
        <authorList>
            <person name="Liu Y."/>
            <person name="Joly V."/>
            <person name="Sabar M."/>
            <person name="Matton D.P."/>
        </authorList>
    </citation>
    <scope>NUCLEOTIDE SEQUENCE</scope>
</reference>
<dbReference type="EMBL" id="GEDG01032936">
    <property type="protein sequence ID" value="JAP10540.1"/>
    <property type="molecule type" value="Transcribed_RNA"/>
</dbReference>
<organism evidence="1">
    <name type="scientific">Solanum chacoense</name>
    <name type="common">Chaco potato</name>
    <dbReference type="NCBI Taxonomy" id="4108"/>
    <lineage>
        <taxon>Eukaryota</taxon>
        <taxon>Viridiplantae</taxon>
        <taxon>Streptophyta</taxon>
        <taxon>Embryophyta</taxon>
        <taxon>Tracheophyta</taxon>
        <taxon>Spermatophyta</taxon>
        <taxon>Magnoliopsida</taxon>
        <taxon>eudicotyledons</taxon>
        <taxon>Gunneridae</taxon>
        <taxon>Pentapetalae</taxon>
        <taxon>asterids</taxon>
        <taxon>lamiids</taxon>
        <taxon>Solanales</taxon>
        <taxon>Solanaceae</taxon>
        <taxon>Solanoideae</taxon>
        <taxon>Solaneae</taxon>
        <taxon>Solanum</taxon>
    </lineage>
</organism>
<accession>A0A0V0GR29</accession>
<evidence type="ECO:0000313" key="1">
    <source>
        <dbReference type="EMBL" id="JAP10540.1"/>
    </source>
</evidence>
<name>A0A0V0GR29_SOLCH</name>
<protein>
    <submittedName>
        <fullName evidence="1">Putative ovule protein</fullName>
    </submittedName>
</protein>
<dbReference type="AlphaFoldDB" id="A0A0V0GR29"/>
<sequence>MLFSAFQKKKIFILNLVGFTIRNSSYLSFGAPEVSDLQLVMTVVYLYLYLVLVEVPSPGSLLY</sequence>
<proteinExistence type="predicted"/>